<protein>
    <recommendedName>
        <fullName evidence="2">Helix-turn-helix domain-containing protein</fullName>
    </recommendedName>
</protein>
<dbReference type="OrthoDB" id="4085451at2759"/>
<dbReference type="Proteomes" id="UP000504637">
    <property type="component" value="Unplaced"/>
</dbReference>
<gene>
    <name evidence="4" type="ORF">K489DRAFT_430380</name>
</gene>
<accession>A0A6J3M8V2</accession>
<sequence>MGSSASKTAQAAGSAARRYPSKAGPATSIPKPTNASRATPSPPQQQKPPMPRASGSRNAAINEDASDPDFARSLRSIGPVQPNPTLSPSSIFPSTGQPNANQRSGPDPRQNPALFVLERRAKLQEQADREAIETGTRGHEGRQFLEMYLIKQILQARDQAGKKPEEIERAMGLKAGVVARLGSAGTVELPSEMGRAQKQVEIV</sequence>
<proteinExistence type="predicted"/>
<dbReference type="Pfam" id="PF22943">
    <property type="entry name" value="HTH_68"/>
    <property type="match status" value="1"/>
</dbReference>
<reference evidence="4" key="1">
    <citation type="submission" date="2020-01" db="EMBL/GenBank/DDBJ databases">
        <authorList>
            <consortium name="DOE Joint Genome Institute"/>
            <person name="Haridas S."/>
            <person name="Albert R."/>
            <person name="Binder M."/>
            <person name="Bloem J."/>
            <person name="Labutti K."/>
            <person name="Salamov A."/>
            <person name="Andreopoulos B."/>
            <person name="Baker S.E."/>
            <person name="Barry K."/>
            <person name="Bills G."/>
            <person name="Bluhm B.H."/>
            <person name="Cannon C."/>
            <person name="Castanera R."/>
            <person name="Culley D.E."/>
            <person name="Daum C."/>
            <person name="Ezra D."/>
            <person name="Gonzalez J.B."/>
            <person name="Henrissat B."/>
            <person name="Kuo A."/>
            <person name="Liang C."/>
            <person name="Lipzen A."/>
            <person name="Lutzoni F."/>
            <person name="Magnuson J."/>
            <person name="Mondo S."/>
            <person name="Nolan M."/>
            <person name="Ohm R."/>
            <person name="Pangilinan J."/>
            <person name="Park H.-J."/>
            <person name="Ramirez L."/>
            <person name="Alfaro M."/>
            <person name="Sun H."/>
            <person name="Tritt A."/>
            <person name="Yoshinaga Y."/>
            <person name="Zwiers L.-H."/>
            <person name="Turgeon B.G."/>
            <person name="Goodwin S.B."/>
            <person name="Spatafora J.W."/>
            <person name="Crous P.W."/>
            <person name="Grigoriev I.V."/>
        </authorList>
    </citation>
    <scope>NUCLEOTIDE SEQUENCE</scope>
    <source>
        <strain evidence="4">CBS 342.82</strain>
    </source>
</reference>
<evidence type="ECO:0000313" key="3">
    <source>
        <dbReference type="Proteomes" id="UP000504637"/>
    </source>
</evidence>
<feature type="region of interest" description="Disordered" evidence="1">
    <location>
        <begin position="1"/>
        <end position="113"/>
    </location>
</feature>
<evidence type="ECO:0000259" key="2">
    <source>
        <dbReference type="Pfam" id="PF22943"/>
    </source>
</evidence>
<name>A0A6J3M8V2_9PEZI</name>
<dbReference type="RefSeq" id="XP_033461466.1">
    <property type="nucleotide sequence ID" value="XM_033608410.1"/>
</dbReference>
<dbReference type="AlphaFoldDB" id="A0A6J3M8V2"/>
<feature type="domain" description="Helix-turn-helix" evidence="2">
    <location>
        <begin position="144"/>
        <end position="188"/>
    </location>
</feature>
<evidence type="ECO:0000313" key="4">
    <source>
        <dbReference type="RefSeq" id="XP_033461466.1"/>
    </source>
</evidence>
<organism evidence="4">
    <name type="scientific">Dissoconium aciculare CBS 342.82</name>
    <dbReference type="NCBI Taxonomy" id="1314786"/>
    <lineage>
        <taxon>Eukaryota</taxon>
        <taxon>Fungi</taxon>
        <taxon>Dikarya</taxon>
        <taxon>Ascomycota</taxon>
        <taxon>Pezizomycotina</taxon>
        <taxon>Dothideomycetes</taxon>
        <taxon>Dothideomycetidae</taxon>
        <taxon>Mycosphaerellales</taxon>
        <taxon>Dissoconiaceae</taxon>
        <taxon>Dissoconium</taxon>
    </lineage>
</organism>
<feature type="compositionally biased region" description="Polar residues" evidence="1">
    <location>
        <begin position="83"/>
        <end position="104"/>
    </location>
</feature>
<feature type="compositionally biased region" description="Low complexity" evidence="1">
    <location>
        <begin position="1"/>
        <end position="16"/>
    </location>
</feature>
<reference evidence="4" key="3">
    <citation type="submission" date="2025-08" db="UniProtKB">
        <authorList>
            <consortium name="RefSeq"/>
        </authorList>
    </citation>
    <scope>IDENTIFICATION</scope>
    <source>
        <strain evidence="4">CBS 342.82</strain>
    </source>
</reference>
<dbReference type="GeneID" id="54366210"/>
<keyword evidence="3" id="KW-1185">Reference proteome</keyword>
<feature type="compositionally biased region" description="Polar residues" evidence="1">
    <location>
        <begin position="30"/>
        <end position="39"/>
    </location>
</feature>
<dbReference type="InterPro" id="IPR054448">
    <property type="entry name" value="HTH_put_ascomycetes"/>
</dbReference>
<feature type="compositionally biased region" description="Pro residues" evidence="1">
    <location>
        <begin position="40"/>
        <end position="51"/>
    </location>
</feature>
<reference evidence="4" key="2">
    <citation type="submission" date="2020-04" db="EMBL/GenBank/DDBJ databases">
        <authorList>
            <consortium name="NCBI Genome Project"/>
        </authorList>
    </citation>
    <scope>NUCLEOTIDE SEQUENCE</scope>
    <source>
        <strain evidence="4">CBS 342.82</strain>
    </source>
</reference>
<evidence type="ECO:0000256" key="1">
    <source>
        <dbReference type="SAM" id="MobiDB-lite"/>
    </source>
</evidence>